<dbReference type="HOGENOM" id="CLU_001613_2_0_1"/>
<dbReference type="InterPro" id="IPR010285">
    <property type="entry name" value="DNA_helicase_pif1-like_DEAD"/>
</dbReference>
<keyword evidence="1" id="KW-0227">DNA damage</keyword>
<dbReference type="SUPFAM" id="SSF52540">
    <property type="entry name" value="P-loop containing nucleoside triphosphate hydrolases"/>
    <property type="match status" value="1"/>
</dbReference>
<keyword evidence="1" id="KW-0547">Nucleotide-binding</keyword>
<reference evidence="3 4" key="1">
    <citation type="submission" date="2014-04" db="EMBL/GenBank/DDBJ databases">
        <title>Evolutionary Origins and Diversification of the Mycorrhizal Mutualists.</title>
        <authorList>
            <consortium name="DOE Joint Genome Institute"/>
            <consortium name="Mycorrhizal Genomics Consortium"/>
            <person name="Kohler A."/>
            <person name="Kuo A."/>
            <person name="Nagy L.G."/>
            <person name="Floudas D."/>
            <person name="Copeland A."/>
            <person name="Barry K.W."/>
            <person name="Cichocki N."/>
            <person name="Veneault-Fourrey C."/>
            <person name="LaButti K."/>
            <person name="Lindquist E.A."/>
            <person name="Lipzen A."/>
            <person name="Lundell T."/>
            <person name="Morin E."/>
            <person name="Murat C."/>
            <person name="Riley R."/>
            <person name="Ohm R."/>
            <person name="Sun H."/>
            <person name="Tunlid A."/>
            <person name="Henrissat B."/>
            <person name="Grigoriev I.V."/>
            <person name="Hibbett D.S."/>
            <person name="Martin F."/>
        </authorList>
    </citation>
    <scope>NUCLEOTIDE SEQUENCE [LARGE SCALE GENOMIC DNA]</scope>
    <source>
        <strain evidence="3 4">FD-317 M1</strain>
    </source>
</reference>
<dbReference type="GO" id="GO:0006310">
    <property type="term" value="P:DNA recombination"/>
    <property type="evidence" value="ECO:0007669"/>
    <property type="project" value="UniProtKB-KW"/>
</dbReference>
<protein>
    <recommendedName>
        <fullName evidence="1">ATP-dependent DNA helicase</fullName>
        <ecNumber evidence="1">5.6.2.3</ecNumber>
    </recommendedName>
</protein>
<evidence type="ECO:0000259" key="2">
    <source>
        <dbReference type="Pfam" id="PF05970"/>
    </source>
</evidence>
<dbReference type="Pfam" id="PF05970">
    <property type="entry name" value="PIF1"/>
    <property type="match status" value="1"/>
</dbReference>
<dbReference type="GO" id="GO:0043139">
    <property type="term" value="F:5'-3' DNA helicase activity"/>
    <property type="evidence" value="ECO:0007669"/>
    <property type="project" value="UniProtKB-EC"/>
</dbReference>
<dbReference type="AlphaFoldDB" id="A0A0D0CKH9"/>
<organism evidence="3 4">
    <name type="scientific">Collybiopsis luxurians FD-317 M1</name>
    <dbReference type="NCBI Taxonomy" id="944289"/>
    <lineage>
        <taxon>Eukaryota</taxon>
        <taxon>Fungi</taxon>
        <taxon>Dikarya</taxon>
        <taxon>Basidiomycota</taxon>
        <taxon>Agaricomycotina</taxon>
        <taxon>Agaricomycetes</taxon>
        <taxon>Agaricomycetidae</taxon>
        <taxon>Agaricales</taxon>
        <taxon>Marasmiineae</taxon>
        <taxon>Omphalotaceae</taxon>
        <taxon>Collybiopsis</taxon>
        <taxon>Collybiopsis luxurians</taxon>
    </lineage>
</organism>
<dbReference type="PANTHER" id="PTHR47642">
    <property type="entry name" value="ATP-DEPENDENT DNA HELICASE"/>
    <property type="match status" value="1"/>
</dbReference>
<dbReference type="GO" id="GO:0016887">
    <property type="term" value="F:ATP hydrolysis activity"/>
    <property type="evidence" value="ECO:0007669"/>
    <property type="project" value="RHEA"/>
</dbReference>
<name>A0A0D0CKH9_9AGAR</name>
<evidence type="ECO:0000313" key="4">
    <source>
        <dbReference type="Proteomes" id="UP000053593"/>
    </source>
</evidence>
<proteinExistence type="inferred from homology"/>
<keyword evidence="1" id="KW-0347">Helicase</keyword>
<dbReference type="InterPro" id="IPR051055">
    <property type="entry name" value="PIF1_helicase"/>
</dbReference>
<dbReference type="OrthoDB" id="432234at2759"/>
<feature type="non-terminal residue" evidence="3">
    <location>
        <position position="1"/>
    </location>
</feature>
<dbReference type="GO" id="GO:0006281">
    <property type="term" value="P:DNA repair"/>
    <property type="evidence" value="ECO:0007669"/>
    <property type="project" value="UniProtKB-KW"/>
</dbReference>
<evidence type="ECO:0000313" key="3">
    <source>
        <dbReference type="EMBL" id="KIK58937.1"/>
    </source>
</evidence>
<keyword evidence="4" id="KW-1185">Reference proteome</keyword>
<gene>
    <name evidence="3" type="ORF">GYMLUDRAFT_115299</name>
</gene>
<keyword evidence="1" id="KW-0067">ATP-binding</keyword>
<dbReference type="GO" id="GO:0000723">
    <property type="term" value="P:telomere maintenance"/>
    <property type="evidence" value="ECO:0007669"/>
    <property type="project" value="InterPro"/>
</dbReference>
<dbReference type="EC" id="5.6.2.3" evidence="1"/>
<keyword evidence="1" id="KW-0233">DNA recombination</keyword>
<evidence type="ECO:0000256" key="1">
    <source>
        <dbReference type="RuleBase" id="RU363044"/>
    </source>
</evidence>
<comment type="similarity">
    <text evidence="1">Belongs to the helicase family.</text>
</comment>
<dbReference type="EMBL" id="KN834782">
    <property type="protein sequence ID" value="KIK58937.1"/>
    <property type="molecule type" value="Genomic_DNA"/>
</dbReference>
<dbReference type="Gene3D" id="3.40.50.300">
    <property type="entry name" value="P-loop containing nucleotide triphosphate hydrolases"/>
    <property type="match status" value="1"/>
</dbReference>
<dbReference type="PANTHER" id="PTHR47642:SF5">
    <property type="entry name" value="ATP-DEPENDENT DNA HELICASE"/>
    <property type="match status" value="1"/>
</dbReference>
<comment type="cofactor">
    <cofactor evidence="1">
        <name>Mg(2+)</name>
        <dbReference type="ChEBI" id="CHEBI:18420"/>
    </cofactor>
</comment>
<dbReference type="InterPro" id="IPR027417">
    <property type="entry name" value="P-loop_NTPase"/>
</dbReference>
<comment type="catalytic activity">
    <reaction evidence="1">
        <text>ATP + H2O = ADP + phosphate + H(+)</text>
        <dbReference type="Rhea" id="RHEA:13065"/>
        <dbReference type="ChEBI" id="CHEBI:15377"/>
        <dbReference type="ChEBI" id="CHEBI:15378"/>
        <dbReference type="ChEBI" id="CHEBI:30616"/>
        <dbReference type="ChEBI" id="CHEBI:43474"/>
        <dbReference type="ChEBI" id="CHEBI:456216"/>
        <dbReference type="EC" id="5.6.2.3"/>
    </reaction>
</comment>
<dbReference type="Proteomes" id="UP000053593">
    <property type="component" value="Unassembled WGS sequence"/>
</dbReference>
<dbReference type="GO" id="GO:0005524">
    <property type="term" value="F:ATP binding"/>
    <property type="evidence" value="ECO:0007669"/>
    <property type="project" value="UniProtKB-KW"/>
</dbReference>
<sequence length="154" mass="16983">ICDKTYFEKLGIEYGSIKRLILTVLSKFELNCEQERAFRIVAQHVSVSCLDPLRMYVGGMGGTGKSQFVNALLHFFAARNCHFAIVVSAPTGNAAALLGGSTYHFLLGLNGQVKYTGKKTLAQVCSRLTGVEYMVLDEVSMLSCVDMYKISKRL</sequence>
<feature type="non-terminal residue" evidence="3">
    <location>
        <position position="154"/>
    </location>
</feature>
<keyword evidence="1" id="KW-0234">DNA repair</keyword>
<keyword evidence="1" id="KW-0378">Hydrolase</keyword>
<feature type="domain" description="DNA helicase Pif1-like DEAD-box helicase" evidence="2">
    <location>
        <begin position="30"/>
        <end position="143"/>
    </location>
</feature>
<accession>A0A0D0CKH9</accession>